<organism evidence="4">
    <name type="scientific">Graphocephala atropunctata</name>
    <dbReference type="NCBI Taxonomy" id="36148"/>
    <lineage>
        <taxon>Eukaryota</taxon>
        <taxon>Metazoa</taxon>
        <taxon>Ecdysozoa</taxon>
        <taxon>Arthropoda</taxon>
        <taxon>Hexapoda</taxon>
        <taxon>Insecta</taxon>
        <taxon>Pterygota</taxon>
        <taxon>Neoptera</taxon>
        <taxon>Paraneoptera</taxon>
        <taxon>Hemiptera</taxon>
        <taxon>Auchenorrhyncha</taxon>
        <taxon>Membracoidea</taxon>
        <taxon>Cicadellidae</taxon>
        <taxon>Cicadellinae</taxon>
        <taxon>Cicadellini</taxon>
        <taxon>Graphocephala</taxon>
    </lineage>
</organism>
<evidence type="ECO:0000256" key="2">
    <source>
        <dbReference type="SAM" id="MobiDB-lite"/>
    </source>
</evidence>
<dbReference type="PANTHER" id="PTHR12984:SF6">
    <property type="entry name" value="SCY1-LIKE PROTEIN 2"/>
    <property type="match status" value="1"/>
</dbReference>
<dbReference type="InterPro" id="IPR016024">
    <property type="entry name" value="ARM-type_fold"/>
</dbReference>
<dbReference type="Gene3D" id="3.30.200.20">
    <property type="entry name" value="Phosphorylase Kinase, domain 1"/>
    <property type="match status" value="1"/>
</dbReference>
<sequence>MDVFNKFYSTVSTTVSQLQGVLPGNPVTREYEVIAHIASAGSGLQWKIYSGYKKSTRQEASIFVFEKRQLERWTKQDREDILSSLKRGAAQLTRLRHPQILVVHHPCEESRDSIAFATEPVFASLANILGKSENTPSPPNLLLKNYKLFDVEIKYGLLQVGEGLSFLHNDAKILHHSLTPENIVINQQGAWKIFGFDFCILNSQPAAATAVWPWYPYKTDVHPLAQPDLDYLAPECGLAESNSAASDMYSLGVLITALYNDGQPLLSSNKDWLTYKKNMNELKQLPLSRLMCVAEGLRDMVRLMLNVKPELRPDEHEFIKMEFFNDVGVKTLNYLDSLFQWDNLQKSQFYKGLPEIIEKLPHRVSLYRVIPCLVKEFVNPTMVPFVLPNVLSIAENCTKGEFSQLILPHLKPVMKMTDPIQILLIFMQKMELLLKLCPCEEVKSDVLPMLYRALETDAQQIQELCLSVLPTYASLIEYPAMKNALLPRIKRLCISTSFISVRVNCLVCVGKLLEHLDKWLVLDEVLPFLPQIPSREPAVLMGILGIYKLVLTHKKMTMTKEVMATKVIPFLMPLSIENALTLNQFNAIIAVIKEMVNRVEGEHRVKLEQLNSIQNEQQNLDSTMASQLTSAPPTRSEFEEILGMLPSPPKPTVTLNSDISTLAQSKPLSLQDKQGVLKEQDAVRRLQQEPVLNPTQAVSKGPPPVKDLTMSLMENNLKQITLSGLAPPVAPATAPVAPVTAWTGQPWRPPVQPQAWQSGPVTFPAPQFQLTTNKVPMNTMVSQNTFPNSTMNGMKTSQPTKQLSSTEINDFLS</sequence>
<dbReference type="AlphaFoldDB" id="A0A1B6L1H8"/>
<dbReference type="PANTHER" id="PTHR12984">
    <property type="entry name" value="SCY1-RELATED S/T PROTEIN KINASE-LIKE"/>
    <property type="match status" value="1"/>
</dbReference>
<dbReference type="FunFam" id="3.30.200.20:FF:000179">
    <property type="entry name" value="SCY1 like pseudokinase 2"/>
    <property type="match status" value="1"/>
</dbReference>
<dbReference type="InterPro" id="IPR011989">
    <property type="entry name" value="ARM-like"/>
</dbReference>
<name>A0A1B6L1H8_9HEMI</name>
<accession>A0A1B6L1H8</accession>
<dbReference type="SMART" id="SM00220">
    <property type="entry name" value="S_TKc"/>
    <property type="match status" value="1"/>
</dbReference>
<dbReference type="FunFam" id="1.25.10.10:FF:000189">
    <property type="entry name" value="SCY1-like pseudokinase 2"/>
    <property type="match status" value="1"/>
</dbReference>
<dbReference type="GO" id="GO:0005524">
    <property type="term" value="F:ATP binding"/>
    <property type="evidence" value="ECO:0007669"/>
    <property type="project" value="InterPro"/>
</dbReference>
<reference evidence="4" key="1">
    <citation type="submission" date="2015-11" db="EMBL/GenBank/DDBJ databases">
        <title>De novo transcriptome assembly of four potential Pierce s Disease insect vectors from Arizona vineyards.</title>
        <authorList>
            <person name="Tassone E.E."/>
        </authorList>
    </citation>
    <scope>NUCLEOTIDE SEQUENCE</scope>
</reference>
<dbReference type="SUPFAM" id="SSF56112">
    <property type="entry name" value="Protein kinase-like (PK-like)"/>
    <property type="match status" value="1"/>
</dbReference>
<feature type="domain" description="Protein kinase" evidence="3">
    <location>
        <begin position="34"/>
        <end position="324"/>
    </location>
</feature>
<dbReference type="GO" id="GO:0004672">
    <property type="term" value="F:protein kinase activity"/>
    <property type="evidence" value="ECO:0007669"/>
    <property type="project" value="InterPro"/>
</dbReference>
<proteinExistence type="inferred from homology"/>
<dbReference type="InterPro" id="IPR000719">
    <property type="entry name" value="Prot_kinase_dom"/>
</dbReference>
<dbReference type="Gene3D" id="1.10.510.10">
    <property type="entry name" value="Transferase(Phosphotransferase) domain 1"/>
    <property type="match status" value="1"/>
</dbReference>
<dbReference type="CDD" id="cd14011">
    <property type="entry name" value="PK_SCY1_like"/>
    <property type="match status" value="1"/>
</dbReference>
<comment type="similarity">
    <text evidence="1">Belongs to the protein kinase superfamily.</text>
</comment>
<dbReference type="EMBL" id="GEBQ01022408">
    <property type="protein sequence ID" value="JAT17569.1"/>
    <property type="molecule type" value="Transcribed_RNA"/>
</dbReference>
<dbReference type="SUPFAM" id="SSF48371">
    <property type="entry name" value="ARM repeat"/>
    <property type="match status" value="1"/>
</dbReference>
<dbReference type="InterPro" id="IPR011009">
    <property type="entry name" value="Kinase-like_dom_sf"/>
</dbReference>
<dbReference type="PROSITE" id="PS50011">
    <property type="entry name" value="PROTEIN_KINASE_DOM"/>
    <property type="match status" value="1"/>
</dbReference>
<dbReference type="Pfam" id="PF00069">
    <property type="entry name" value="Pkinase"/>
    <property type="match status" value="1"/>
</dbReference>
<protein>
    <recommendedName>
        <fullName evidence="3">Protein kinase domain-containing protein</fullName>
    </recommendedName>
</protein>
<evidence type="ECO:0000313" key="4">
    <source>
        <dbReference type="EMBL" id="JAT17569.1"/>
    </source>
</evidence>
<evidence type="ECO:0000256" key="1">
    <source>
        <dbReference type="ARBA" id="ARBA00038349"/>
    </source>
</evidence>
<feature type="region of interest" description="Disordered" evidence="2">
    <location>
        <begin position="785"/>
        <end position="813"/>
    </location>
</feature>
<gene>
    <name evidence="4" type="ORF">g.4009</name>
</gene>
<evidence type="ECO:0000259" key="3">
    <source>
        <dbReference type="PROSITE" id="PS50011"/>
    </source>
</evidence>
<dbReference type="Gene3D" id="1.25.10.10">
    <property type="entry name" value="Leucine-rich Repeat Variant"/>
    <property type="match status" value="1"/>
</dbReference>
<dbReference type="InterPro" id="IPR051177">
    <property type="entry name" value="CIK-Related_Protein"/>
</dbReference>